<reference evidence="1" key="1">
    <citation type="submission" date="2021-08" db="EMBL/GenBank/DDBJ databases">
        <title>The first chromosome-level gecko genome reveals the dynamic sex chromosomes of Neotropical dwarf geckos (Sphaerodactylidae: Sphaerodactylus).</title>
        <authorList>
            <person name="Pinto B.J."/>
            <person name="Keating S.E."/>
            <person name="Gamble T."/>
        </authorList>
    </citation>
    <scope>NUCLEOTIDE SEQUENCE</scope>
    <source>
        <strain evidence="1">TG3544</strain>
    </source>
</reference>
<keyword evidence="2" id="KW-1185">Reference proteome</keyword>
<protein>
    <submittedName>
        <fullName evidence="1">Cadherin- member 1</fullName>
    </submittedName>
</protein>
<name>A0ACB8F8C8_9SAUR</name>
<evidence type="ECO:0000313" key="2">
    <source>
        <dbReference type="Proteomes" id="UP000827872"/>
    </source>
</evidence>
<proteinExistence type="predicted"/>
<dbReference type="EMBL" id="CM037621">
    <property type="protein sequence ID" value="KAH8001401.1"/>
    <property type="molecule type" value="Genomic_DNA"/>
</dbReference>
<accession>A0ACB8F8C8</accession>
<gene>
    <name evidence="1" type="primary">CDHR1_1</name>
    <name evidence="1" type="ORF">K3G42_006440</name>
</gene>
<evidence type="ECO:0000313" key="1">
    <source>
        <dbReference type="EMBL" id="KAH8001401.1"/>
    </source>
</evidence>
<sequence length="197" mass="22032">MVPESSTWEDIARMHKTCRDGGDKLPNQAYGYEVSSCEKRVKTGLLTCGAVRQKKWMQMRSPSPYLERRTHVYTLNGTDPEGDQVTYGISFEAGTRSYFAVDENYGNITLVEELDREREDEIEVVVSISDGLSKVSEKVRILVTDANDESPEFLNTPYIVEVLESAPSGSSIYKIEAVDRDTGSGGSITYFLQVHVV</sequence>
<comment type="caution">
    <text evidence="1">The sequence shown here is derived from an EMBL/GenBank/DDBJ whole genome shotgun (WGS) entry which is preliminary data.</text>
</comment>
<dbReference type="Proteomes" id="UP000827872">
    <property type="component" value="Linkage Group LG08"/>
</dbReference>
<organism evidence="1 2">
    <name type="scientific">Sphaerodactylus townsendi</name>
    <dbReference type="NCBI Taxonomy" id="933632"/>
    <lineage>
        <taxon>Eukaryota</taxon>
        <taxon>Metazoa</taxon>
        <taxon>Chordata</taxon>
        <taxon>Craniata</taxon>
        <taxon>Vertebrata</taxon>
        <taxon>Euteleostomi</taxon>
        <taxon>Lepidosauria</taxon>
        <taxon>Squamata</taxon>
        <taxon>Bifurcata</taxon>
        <taxon>Gekkota</taxon>
        <taxon>Sphaerodactylidae</taxon>
        <taxon>Sphaerodactylus</taxon>
    </lineage>
</organism>